<dbReference type="InterPro" id="IPR003661">
    <property type="entry name" value="HisK_dim/P_dom"/>
</dbReference>
<dbReference type="Pfam" id="PF00512">
    <property type="entry name" value="HisKA"/>
    <property type="match status" value="1"/>
</dbReference>
<keyword evidence="5" id="KW-0808">Transferase</keyword>
<evidence type="ECO:0000259" key="4">
    <source>
        <dbReference type="SMART" id="SM00388"/>
    </source>
</evidence>
<feature type="region of interest" description="Disordered" evidence="3">
    <location>
        <begin position="244"/>
        <end position="267"/>
    </location>
</feature>
<dbReference type="InterPro" id="IPR036097">
    <property type="entry name" value="HisK_dim/P_sf"/>
</dbReference>
<keyword evidence="5" id="KW-0418">Kinase</keyword>
<dbReference type="AlphaFoldDB" id="A0A845B7U3"/>
<name>A0A845B7U3_9SPHN</name>
<dbReference type="Proteomes" id="UP000431922">
    <property type="component" value="Unassembled WGS sequence"/>
</dbReference>
<dbReference type="SUPFAM" id="SSF47384">
    <property type="entry name" value="Homodimeric domain of signal transducing histidine kinase"/>
    <property type="match status" value="1"/>
</dbReference>
<dbReference type="RefSeq" id="WP_160757092.1">
    <property type="nucleotide sequence ID" value="NZ_WTYL01000003.1"/>
</dbReference>
<accession>A0A845B7U3</accession>
<keyword evidence="6" id="KW-1185">Reference proteome</keyword>
<dbReference type="SMART" id="SM00388">
    <property type="entry name" value="HisKA"/>
    <property type="match status" value="1"/>
</dbReference>
<dbReference type="OrthoDB" id="9813151at2"/>
<comment type="catalytic activity">
    <reaction evidence="1">
        <text>ATP + protein L-histidine = ADP + protein N-phospho-L-histidine.</text>
        <dbReference type="EC" id="2.7.13.3"/>
    </reaction>
</comment>
<evidence type="ECO:0000313" key="5">
    <source>
        <dbReference type="EMBL" id="MXP45507.1"/>
    </source>
</evidence>
<reference evidence="5 6" key="1">
    <citation type="submission" date="2019-12" db="EMBL/GenBank/DDBJ databases">
        <title>Genomic-based taxomic classification of the family Erythrobacteraceae.</title>
        <authorList>
            <person name="Xu L."/>
        </authorList>
    </citation>
    <scope>NUCLEOTIDE SEQUENCE [LARGE SCALE GENOMIC DNA]</scope>
    <source>
        <strain evidence="5 6">KCTC 42453</strain>
    </source>
</reference>
<dbReference type="EMBL" id="WTYL01000003">
    <property type="protein sequence ID" value="MXP45507.1"/>
    <property type="molecule type" value="Genomic_DNA"/>
</dbReference>
<dbReference type="CDD" id="cd00082">
    <property type="entry name" value="HisKA"/>
    <property type="match status" value="1"/>
</dbReference>
<dbReference type="Gene3D" id="1.10.287.130">
    <property type="match status" value="1"/>
</dbReference>
<sequence length="610" mass="65853">MSIARTRVWRKPPAPVNTRFVLADHPSGDTMLFDDRLATVLRHRATGERAARTQFRQLLDLLGSRSSASTSEEPQRRREQQLLASAWLRLGALGEMLPTNARAAMIRDPGLRFRNPELALHLAEDEPEVAVAALARAELSDEDWQELIPRLPVRARGFLRLRRDMPPSTARLLERLGIHDRGLPLPGEPAAQAGKNVAEPVFSPGLPANDFKDEIAGVSAAGAKDSEIGELVKRIEAFRAARQNGRALEQSPGGSSENSRDQAMGDLGRDLPRLSGFAFTSDAEGRIDWAEASVAPAMVGKRLGDEGITPIAFARHQPLRDYAIILEGAPLIAGRWIVDAAPRFTVPGGRFYGYAGKFRRPAIVKSETPAGSGAGKDSEADRLRQLLHELRTPVNAIQGFSEIIQQQLFGPTPHEYRALAASIAGDSARILAGFEELDRLARLETGELELEEGSADLRAIVHRTCAQLQDVLRPRTSSFDLAADSRPCRIAMSEGECEALGWRLLATLASAIGAGELVHVTLDRDGLMAKLSCELPVSLGESDDIFAASTRPSSGSLSAGVFGAGFALRLVRAEARAAGGDLVRADNWITLRLPLSSRAADNSADTAETA</sequence>
<evidence type="ECO:0000313" key="6">
    <source>
        <dbReference type="Proteomes" id="UP000431922"/>
    </source>
</evidence>
<organism evidence="5 6">
    <name type="scientific">Allopontixanthobacter sediminis</name>
    <dbReference type="NCBI Taxonomy" id="1689985"/>
    <lineage>
        <taxon>Bacteria</taxon>
        <taxon>Pseudomonadati</taxon>
        <taxon>Pseudomonadota</taxon>
        <taxon>Alphaproteobacteria</taxon>
        <taxon>Sphingomonadales</taxon>
        <taxon>Erythrobacteraceae</taxon>
        <taxon>Allopontixanthobacter</taxon>
    </lineage>
</organism>
<evidence type="ECO:0000256" key="2">
    <source>
        <dbReference type="ARBA" id="ARBA00012438"/>
    </source>
</evidence>
<dbReference type="GO" id="GO:0000155">
    <property type="term" value="F:phosphorelay sensor kinase activity"/>
    <property type="evidence" value="ECO:0007669"/>
    <property type="project" value="InterPro"/>
</dbReference>
<feature type="domain" description="Signal transduction histidine kinase dimerisation/phosphoacceptor" evidence="4">
    <location>
        <begin position="378"/>
        <end position="446"/>
    </location>
</feature>
<dbReference type="EC" id="2.7.13.3" evidence="2"/>
<evidence type="ECO:0000256" key="1">
    <source>
        <dbReference type="ARBA" id="ARBA00000085"/>
    </source>
</evidence>
<comment type="caution">
    <text evidence="5">The sequence shown here is derived from an EMBL/GenBank/DDBJ whole genome shotgun (WGS) entry which is preliminary data.</text>
</comment>
<evidence type="ECO:0000256" key="3">
    <source>
        <dbReference type="SAM" id="MobiDB-lite"/>
    </source>
</evidence>
<protein>
    <recommendedName>
        <fullName evidence="2">histidine kinase</fullName>
        <ecNumber evidence="2">2.7.13.3</ecNumber>
    </recommendedName>
</protein>
<proteinExistence type="predicted"/>
<gene>
    <name evidence="5" type="ORF">GRI65_13725</name>
</gene>